<keyword evidence="4 5" id="KW-0687">Ribonucleoprotein</keyword>
<dbReference type="PANTHER" id="PTHR33284:SF1">
    <property type="entry name" value="RIBOSOMAL PROTEIN L25_GLN-TRNA SYNTHETASE, ANTI-CODON-BINDING DOMAIN-CONTAINING PROTEIN"/>
    <property type="match status" value="1"/>
</dbReference>
<gene>
    <name evidence="5" type="primary">rplY</name>
    <name evidence="5" type="synonym">ctc</name>
    <name evidence="9" type="ORF">SAMN06296241_1153</name>
</gene>
<dbReference type="InterPro" id="IPR011035">
    <property type="entry name" value="Ribosomal_bL25/Gln-tRNA_synth"/>
</dbReference>
<dbReference type="InterPro" id="IPR020057">
    <property type="entry name" value="Ribosomal_bL25_b-dom"/>
</dbReference>
<dbReference type="Pfam" id="PF01386">
    <property type="entry name" value="Ribosomal_L25p"/>
    <property type="match status" value="1"/>
</dbReference>
<feature type="region of interest" description="Disordered" evidence="6">
    <location>
        <begin position="186"/>
        <end position="212"/>
    </location>
</feature>
<dbReference type="Proteomes" id="UP000219193">
    <property type="component" value="Unassembled WGS sequence"/>
</dbReference>
<keyword evidence="2 5" id="KW-0694">RNA-binding</keyword>
<accession>A0A285X2S9</accession>
<dbReference type="EMBL" id="OCMF01000001">
    <property type="protein sequence ID" value="SOC79622.1"/>
    <property type="molecule type" value="Genomic_DNA"/>
</dbReference>
<dbReference type="Gene3D" id="2.170.120.20">
    <property type="entry name" value="Ribosomal protein L25, beta domain"/>
    <property type="match status" value="1"/>
</dbReference>
<organism evidence="9 10">
    <name type="scientific">Salinimicrobium sediminis</name>
    <dbReference type="NCBI Taxonomy" id="1343891"/>
    <lineage>
        <taxon>Bacteria</taxon>
        <taxon>Pseudomonadati</taxon>
        <taxon>Bacteroidota</taxon>
        <taxon>Flavobacteriia</taxon>
        <taxon>Flavobacteriales</taxon>
        <taxon>Flavobacteriaceae</taxon>
        <taxon>Salinimicrobium</taxon>
    </lineage>
</organism>
<evidence type="ECO:0000256" key="5">
    <source>
        <dbReference type="HAMAP-Rule" id="MF_01334"/>
    </source>
</evidence>
<sequence>MKSITINGSKRESVGKKATKALRNAGQVPCVLYGGDQPIHFAADEIAFKDLVYTPDVHTVEIDLKDGGKFNAVLQDIQFHPVTDAILHIDFYQIFEDKEITMEIPVHTKGVARGVRNGGVLRFNLRRMRVKGLPGNLPDFIEADITPLKIGNKLYVTALKSDDYKIMHPDNTVVCQVRTSRNVVALEDEEEEGEETPADEVPATEVDQKENE</sequence>
<dbReference type="InterPro" id="IPR020930">
    <property type="entry name" value="Ribosomal_uL5_bac-type"/>
</dbReference>
<dbReference type="NCBIfam" id="TIGR00731">
    <property type="entry name" value="bL25_bact_ctc"/>
    <property type="match status" value="1"/>
</dbReference>
<dbReference type="GO" id="GO:0006412">
    <property type="term" value="P:translation"/>
    <property type="evidence" value="ECO:0007669"/>
    <property type="project" value="UniProtKB-UniRule"/>
</dbReference>
<proteinExistence type="inferred from homology"/>
<evidence type="ECO:0000256" key="2">
    <source>
        <dbReference type="ARBA" id="ARBA00022884"/>
    </source>
</evidence>
<protein>
    <recommendedName>
        <fullName evidence="5">Large ribosomal subunit protein bL25</fullName>
    </recommendedName>
    <alternativeName>
        <fullName evidence="5">General stress protein CTC</fullName>
    </alternativeName>
</protein>
<feature type="domain" description="Large ribosomal subunit protein bL25 beta" evidence="8">
    <location>
        <begin position="99"/>
        <end position="180"/>
    </location>
</feature>
<comment type="subunit">
    <text evidence="5">Part of the 50S ribosomal subunit; part of the 5S rRNA/L5/L18/L25 subcomplex. Contacts the 5S rRNA. Binds to the 5S rRNA independently of L5 and L18.</text>
</comment>
<evidence type="ECO:0000256" key="4">
    <source>
        <dbReference type="ARBA" id="ARBA00023274"/>
    </source>
</evidence>
<evidence type="ECO:0000256" key="6">
    <source>
        <dbReference type="SAM" id="MobiDB-lite"/>
    </source>
</evidence>
<dbReference type="GO" id="GO:0008097">
    <property type="term" value="F:5S rRNA binding"/>
    <property type="evidence" value="ECO:0007669"/>
    <property type="project" value="InterPro"/>
</dbReference>
<dbReference type="OrthoDB" id="9786489at2"/>
<dbReference type="InterPro" id="IPR001021">
    <property type="entry name" value="Ribosomal_bL25_long"/>
</dbReference>
<evidence type="ECO:0000256" key="3">
    <source>
        <dbReference type="ARBA" id="ARBA00022980"/>
    </source>
</evidence>
<evidence type="ECO:0000313" key="10">
    <source>
        <dbReference type="Proteomes" id="UP000219193"/>
    </source>
</evidence>
<keyword evidence="1 5" id="KW-0699">rRNA-binding</keyword>
<comment type="function">
    <text evidence="5">This is one of the proteins that binds to the 5S RNA in the ribosome where it forms part of the central protuberance.</text>
</comment>
<dbReference type="CDD" id="cd00495">
    <property type="entry name" value="Ribosomal_L25_TL5_CTC"/>
    <property type="match status" value="1"/>
</dbReference>
<name>A0A285X2S9_9FLAO</name>
<keyword evidence="3 5" id="KW-0689">Ribosomal protein</keyword>
<evidence type="ECO:0000259" key="8">
    <source>
        <dbReference type="Pfam" id="PF14693"/>
    </source>
</evidence>
<dbReference type="SUPFAM" id="SSF50715">
    <property type="entry name" value="Ribosomal protein L25-like"/>
    <property type="match status" value="1"/>
</dbReference>
<dbReference type="GO" id="GO:0003735">
    <property type="term" value="F:structural constituent of ribosome"/>
    <property type="evidence" value="ECO:0007669"/>
    <property type="project" value="InterPro"/>
</dbReference>
<dbReference type="AlphaFoldDB" id="A0A285X2S9"/>
<dbReference type="InterPro" id="IPR037121">
    <property type="entry name" value="Ribosomal_bL25_C"/>
</dbReference>
<evidence type="ECO:0000256" key="1">
    <source>
        <dbReference type="ARBA" id="ARBA00022730"/>
    </source>
</evidence>
<comment type="similarity">
    <text evidence="5">Belongs to the bacterial ribosomal protein bL25 family. CTC subfamily.</text>
</comment>
<evidence type="ECO:0000313" key="9">
    <source>
        <dbReference type="EMBL" id="SOC79622.1"/>
    </source>
</evidence>
<dbReference type="Gene3D" id="2.40.240.10">
    <property type="entry name" value="Ribosomal Protein L25, Chain P"/>
    <property type="match status" value="1"/>
</dbReference>
<feature type="domain" description="Large ribosomal subunit protein bL25 L25" evidence="7">
    <location>
        <begin position="6"/>
        <end position="91"/>
    </location>
</feature>
<dbReference type="RefSeq" id="WP_097055342.1">
    <property type="nucleotide sequence ID" value="NZ_OCMF01000001.1"/>
</dbReference>
<dbReference type="PANTHER" id="PTHR33284">
    <property type="entry name" value="RIBOSOMAL PROTEIN L25/GLN-TRNA SYNTHETASE, ANTI-CODON-BINDING DOMAIN-CONTAINING PROTEIN"/>
    <property type="match status" value="1"/>
</dbReference>
<feature type="compositionally biased region" description="Acidic residues" evidence="6">
    <location>
        <begin position="186"/>
        <end position="198"/>
    </location>
</feature>
<dbReference type="InterPro" id="IPR029751">
    <property type="entry name" value="Ribosomal_L25_dom"/>
</dbReference>
<keyword evidence="10" id="KW-1185">Reference proteome</keyword>
<dbReference type="InterPro" id="IPR020056">
    <property type="entry name" value="Rbsml_bL25/Gln-tRNA_synth_N"/>
</dbReference>
<dbReference type="NCBIfam" id="NF004132">
    <property type="entry name" value="PRK05618.2-2"/>
    <property type="match status" value="1"/>
</dbReference>
<dbReference type="GO" id="GO:0022625">
    <property type="term" value="C:cytosolic large ribosomal subunit"/>
    <property type="evidence" value="ECO:0007669"/>
    <property type="project" value="TreeGrafter"/>
</dbReference>
<dbReference type="HAMAP" id="MF_01334">
    <property type="entry name" value="Ribosomal_bL25_CTC"/>
    <property type="match status" value="1"/>
</dbReference>
<reference evidence="10" key="1">
    <citation type="submission" date="2017-09" db="EMBL/GenBank/DDBJ databases">
        <authorList>
            <person name="Varghese N."/>
            <person name="Submissions S."/>
        </authorList>
    </citation>
    <scope>NUCLEOTIDE SEQUENCE [LARGE SCALE GENOMIC DNA]</scope>
    <source>
        <strain evidence="10">CGMCC 1.12641</strain>
    </source>
</reference>
<dbReference type="Pfam" id="PF14693">
    <property type="entry name" value="Ribosomal_TL5_C"/>
    <property type="match status" value="1"/>
</dbReference>
<evidence type="ECO:0000259" key="7">
    <source>
        <dbReference type="Pfam" id="PF01386"/>
    </source>
</evidence>